<dbReference type="EC" id="5.6.2.3" evidence="2"/>
<dbReference type="InterPro" id="IPR027417">
    <property type="entry name" value="P-loop_NTPase"/>
</dbReference>
<keyword evidence="2" id="KW-0347">Helicase</keyword>
<proteinExistence type="inferred from homology"/>
<comment type="catalytic activity">
    <reaction evidence="2">
        <text>ATP + H2O = ADP + phosphate + H(+)</text>
        <dbReference type="Rhea" id="RHEA:13065"/>
        <dbReference type="ChEBI" id="CHEBI:15377"/>
        <dbReference type="ChEBI" id="CHEBI:15378"/>
        <dbReference type="ChEBI" id="CHEBI:30616"/>
        <dbReference type="ChEBI" id="CHEBI:43474"/>
        <dbReference type="ChEBI" id="CHEBI:456216"/>
        <dbReference type="EC" id="5.6.2.3"/>
    </reaction>
</comment>
<feature type="domain" description="DNA helicase Pif1-like 2B" evidence="5">
    <location>
        <begin position="1215"/>
        <end position="1261"/>
    </location>
</feature>
<dbReference type="GO" id="GO:0000723">
    <property type="term" value="P:telomere maintenance"/>
    <property type="evidence" value="ECO:0007669"/>
    <property type="project" value="InterPro"/>
</dbReference>
<keyword evidence="2" id="KW-0067">ATP-binding</keyword>
<sequence>MLKPVPDCGYCTAKKFEYEPPGFCCRGGKVELAPLETPPQLKRLWDSTDSDARHFRDNIRFFNGHFSFTSLYCCLDSMTTNVRDSGIYTFRAQGMMYHNIKSFGREGGAEHKHLELYFYDDDPSLEHRYRKCRADQLQRDKEVIRQIVGILRGNPYSEHLRSMGHVENLDDYYIALNLDQTLNQKTYNAPLTSEVAAVWIEGSERRGQFSKSVMLHGKDRSNHGIRSYHGCYDALSYPLFFPKGELGWHANIPKVGVSMDEVDAYRAKKRASNANDEDAESPIHLCVSVRDYYCYKFQIRPGLFNPILHGKRLFQQFAVDTYIKIESSRLDFIRNNQERLRADLYQGLVDSMVDGDIRAEKVGKRTVLSPSFIGGPRDMRRRYMDAMALVRKFGKPDIFLTMTCNPNWDEIRRELLPDQTPQDRPDLVVRVFHAKLQELKHRLTKQDILGKVRAYVYVVEFQKRGLPHAHFLLIMQRKYKLTCPEQYDLLISAEIPSNKYPELRKMVIKHMMHGPCGSLNPNCPCTKGRASCKNQYPRPYSEATLQGKDSYPIYRRRDNGRKEKVRGCELDNRWVVPYNPYLLRLFNCHINVEACGSIKAVKYLFKYIYKGHDRASVVMRDASKAKDDVDEIKQYRDARWVTPPEALWRIYGFELSQISPPVMQLQLHLPNMHMVTFHERQMVERVINRKGADRSMLTAYFEENRMHKEARNILYRDFPEWYTWQQGKVWQRRKRNTGGKVGRIVSALPAEGERFYLRLLLNHVTGATSFADLRTVDGDILPSFREAAQRRGLLEADDTIFECLNEAALYQMPSALRRLFATILVYCEPNDVAELWQRHLDAMSEDYHRSTQSKTHVQQMVLIDIRNILQSMGKDIKTFPLPAIIDIYDNSHGTDREIYEEECIEPTTEDIALKETLNEEQRSAYDKILSVVDTNNGGVFFVDGPGGTRKTYLYKALLAALRSQDKIAVATATSGVAASIMPGGRTAHSRFKIPLTIDDGAVCSFTKQSGTAKLLQKASLIIWDEASMAKRQAIEALDNSMRDIMGRTGVPFGGKTIVFGGDFRQVLPVVRKGSRAQIVAASLRSSYLWESMCHLKLVRNMRAQSDPWFAEYLLRVGGGTEEENNDGDVRLPDEVCVPYTGNDHDLDRLIDDIYPKLNENMSNTSYITSRAILTTRNDWVDMINMRMINRFQGEQMMYHSFDTAMDDPNNYYPSEFLNTLTPNGLPPHVLKLKVGCPIMLLRNIDPGNGLCNGTRLVVRGFQKNSIEAEIVLGQHAGMRIFLPRIPLCPSDDEMFPFHFKRKQFPVRLSFAMTVNKAQGQTIPNVGVYLLEPVFSHGQLYVALSRATARSKVKILAIPVIDEKKKKKNWVEKNSTINGATYTKNIVYKEFIQKLDSTEFTNEERFQVMQSVAEELSVSFDAKTQKDVQKLNRIVVRHLEKELMEAVELYLNGLPKNGFGAVRFPEAEGNKTVQLNVKPNEAMRDFHIEKENDEVLHCSCLPGGSEHNGGHADSGLRAQRLENQGRPVSPLSGNTSKKAPYTRLNVVNIKNSTEKQANNGFLHDKPQHLADLGYPVQKGQGDPEFFILPMKQQAGPSMIEVFHSHLDLIYQAHQVHNGSACMFGVSKNTRHSSISEFQASNYPLVVDCPPEFREAVSNLIFAVARYPDLPELCDLRHIFTERYGNFVEHFVSQEFIQKLDSTEFTNEERFQVMQSVAEELSDMPEKGSRKPAELAMPSSSKQIRVENASFRFPEAEGNKTVQLNVKPNEAVRDFHIEKENDEVLHCSCLPGGSEHNGGHADSGLRAQRLENQGRPVSPLSGNTSKKAPYTRLNVVNIKNSTEKQANNGFLHDKPQHLADLGYLVQKGQGDPERALTMLPPYVEPKSNIQPVNDDPEKQTPSGYRKPNIPGRTDHLENKNVLRPVSVRRRTAKLPAPVDAYVEVPNNAKETNAQITPSSQSKHIGMRNGALNHKNNSGRLMQRMQPEAAETAIDCGNLFPRNADGQMRHNSGRGGDMDEEERMMDKLLMHYSKKGLDLTNNETHTDAAQKVSLHPTGRAMSLPPESVGPSKDAKVPGRCTTLQPESPRSAHVHPKMPDFDELAARVKALRKA</sequence>
<comment type="similarity">
    <text evidence="2">Belongs to the helicase family.</text>
</comment>
<dbReference type="InterPro" id="IPR025476">
    <property type="entry name" value="Helitron_helicase-like"/>
</dbReference>
<evidence type="ECO:0000259" key="5">
    <source>
        <dbReference type="Pfam" id="PF21530"/>
    </source>
</evidence>
<dbReference type="PANTHER" id="PTHR10492">
    <property type="match status" value="1"/>
</dbReference>
<keyword evidence="2" id="KW-0234">DNA repair</keyword>
<dbReference type="InterPro" id="IPR042277">
    <property type="entry name" value="IST1-like"/>
</dbReference>
<dbReference type="Gene3D" id="1.20.1260.60">
    <property type="entry name" value="Vacuolar protein sorting-associated protein Ist1"/>
    <property type="match status" value="1"/>
</dbReference>
<keyword evidence="2" id="KW-0378">Hydrolase</keyword>
<reference evidence="6" key="1">
    <citation type="submission" date="2015-12" db="EMBL/GenBank/DDBJ databases">
        <title>Update maize B73 reference genome by single molecule sequencing technologies.</title>
        <authorList>
            <consortium name="Maize Genome Sequencing Project"/>
            <person name="Ware D."/>
        </authorList>
    </citation>
    <scope>NUCLEOTIDE SEQUENCE [LARGE SCALE GENOMIC DNA]</scope>
    <source>
        <tissue evidence="6">Seedling</tissue>
    </source>
</reference>
<name>A0A1D6ED99_MAIZE</name>
<dbReference type="eggNOG" id="KOG2027">
    <property type="taxonomic scope" value="Eukaryota"/>
</dbReference>
<dbReference type="FunFam" id="3.40.50.300:FF:002884">
    <property type="entry name" value="ATP-dependent DNA helicase"/>
    <property type="match status" value="1"/>
</dbReference>
<dbReference type="InParanoid" id="A0A1D6ED99"/>
<dbReference type="SUPFAM" id="SSF52540">
    <property type="entry name" value="P-loop containing nucleoside triphosphate hydrolases"/>
    <property type="match status" value="2"/>
</dbReference>
<dbReference type="Pfam" id="PF21530">
    <property type="entry name" value="Pif1_2B_dom"/>
    <property type="match status" value="1"/>
</dbReference>
<dbReference type="InterPro" id="IPR049163">
    <property type="entry name" value="Pif1-like_2B_dom"/>
</dbReference>
<dbReference type="Pfam" id="PF03398">
    <property type="entry name" value="Ist1"/>
    <property type="match status" value="1"/>
</dbReference>
<dbReference type="GO" id="GO:0006281">
    <property type="term" value="P:DNA repair"/>
    <property type="evidence" value="ECO:0007669"/>
    <property type="project" value="UniProtKB-KW"/>
</dbReference>
<evidence type="ECO:0000313" key="6">
    <source>
        <dbReference type="EMBL" id="ONM18266.1"/>
    </source>
</evidence>
<organism evidence="6">
    <name type="scientific">Zea mays</name>
    <name type="common">Maize</name>
    <dbReference type="NCBI Taxonomy" id="4577"/>
    <lineage>
        <taxon>Eukaryota</taxon>
        <taxon>Viridiplantae</taxon>
        <taxon>Streptophyta</taxon>
        <taxon>Embryophyta</taxon>
        <taxon>Tracheophyta</taxon>
        <taxon>Spermatophyta</taxon>
        <taxon>Magnoliopsida</taxon>
        <taxon>Liliopsida</taxon>
        <taxon>Poales</taxon>
        <taxon>Poaceae</taxon>
        <taxon>PACMAD clade</taxon>
        <taxon>Panicoideae</taxon>
        <taxon>Andropogonodae</taxon>
        <taxon>Andropogoneae</taxon>
        <taxon>Tripsacinae</taxon>
        <taxon>Zea</taxon>
    </lineage>
</organism>
<evidence type="ECO:0000259" key="3">
    <source>
        <dbReference type="Pfam" id="PF05970"/>
    </source>
</evidence>
<evidence type="ECO:0000256" key="1">
    <source>
        <dbReference type="ARBA" id="ARBA00005536"/>
    </source>
</evidence>
<dbReference type="ExpressionAtlas" id="A0A1D6ED99">
    <property type="expression patterns" value="baseline and differential"/>
</dbReference>
<dbReference type="CDD" id="cd18809">
    <property type="entry name" value="SF1_C_RecD"/>
    <property type="match status" value="1"/>
</dbReference>
<dbReference type="GO" id="GO:0043139">
    <property type="term" value="F:5'-3' DNA helicase activity"/>
    <property type="evidence" value="ECO:0007669"/>
    <property type="project" value="UniProtKB-EC"/>
</dbReference>
<protein>
    <recommendedName>
        <fullName evidence="2">ATP-dependent DNA helicase</fullName>
        <ecNumber evidence="2">5.6.2.3</ecNumber>
    </recommendedName>
</protein>
<evidence type="ECO:0000256" key="2">
    <source>
        <dbReference type="RuleBase" id="RU363044"/>
    </source>
</evidence>
<dbReference type="PaxDb" id="4577-GRMZM2G369243_P01"/>
<gene>
    <name evidence="6" type="ORF">ZEAMMB73_Zm00001d004067</name>
</gene>
<dbReference type="GO" id="GO:0015031">
    <property type="term" value="P:protein transport"/>
    <property type="evidence" value="ECO:0007669"/>
    <property type="project" value="InterPro"/>
</dbReference>
<dbReference type="InterPro" id="IPR005061">
    <property type="entry name" value="Ist1"/>
</dbReference>
<feature type="domain" description="DNA helicase Pif1-like DEAD-box helicase" evidence="3">
    <location>
        <begin position="917"/>
        <end position="1125"/>
    </location>
</feature>
<keyword evidence="2" id="KW-0233">DNA recombination</keyword>
<dbReference type="EMBL" id="CM007648">
    <property type="protein sequence ID" value="ONM18266.1"/>
    <property type="molecule type" value="Genomic_DNA"/>
</dbReference>
<dbReference type="PANTHER" id="PTHR10492:SF92">
    <property type="entry name" value="ATP-DEPENDENT DNA HELICASE"/>
    <property type="match status" value="1"/>
</dbReference>
<dbReference type="GO" id="GO:0005524">
    <property type="term" value="F:ATP binding"/>
    <property type="evidence" value="ECO:0007669"/>
    <property type="project" value="UniProtKB-KW"/>
</dbReference>
<comment type="similarity">
    <text evidence="1">Belongs to the IST1 family.</text>
</comment>
<keyword evidence="2" id="KW-0227">DNA damage</keyword>
<keyword evidence="2" id="KW-0547">Nucleotide-binding</keyword>
<dbReference type="Pfam" id="PF05970">
    <property type="entry name" value="PIF1"/>
    <property type="match status" value="1"/>
</dbReference>
<dbReference type="GO" id="GO:0006310">
    <property type="term" value="P:DNA recombination"/>
    <property type="evidence" value="ECO:0007669"/>
    <property type="project" value="UniProtKB-KW"/>
</dbReference>
<dbReference type="Pfam" id="PF14214">
    <property type="entry name" value="Helitron_like_N"/>
    <property type="match status" value="1"/>
</dbReference>
<dbReference type="Gene3D" id="3.40.50.300">
    <property type="entry name" value="P-loop containing nucleotide triphosphate hydrolases"/>
    <property type="match status" value="1"/>
</dbReference>
<accession>A0A1D6ED99</accession>
<evidence type="ECO:0000259" key="4">
    <source>
        <dbReference type="Pfam" id="PF14214"/>
    </source>
</evidence>
<comment type="cofactor">
    <cofactor evidence="2">
        <name>Mg(2+)</name>
        <dbReference type="ChEBI" id="CHEBI:18420"/>
    </cofactor>
</comment>
<dbReference type="GO" id="GO:0016787">
    <property type="term" value="F:hydrolase activity"/>
    <property type="evidence" value="ECO:0007669"/>
    <property type="project" value="UniProtKB-KW"/>
</dbReference>
<dbReference type="eggNOG" id="KOG0987">
    <property type="taxonomic scope" value="Eukaryota"/>
</dbReference>
<dbReference type="InterPro" id="IPR010285">
    <property type="entry name" value="DNA_helicase_pif1-like_DEAD"/>
</dbReference>
<feature type="domain" description="Helitron helicase-like" evidence="4">
    <location>
        <begin position="292"/>
        <end position="473"/>
    </location>
</feature>